<dbReference type="Proteomes" id="UP000192939">
    <property type="component" value="Unassembled WGS sequence"/>
</dbReference>
<keyword evidence="8 11" id="KW-0460">Magnesium</keyword>
<dbReference type="EMBL" id="FXAE01000028">
    <property type="protein sequence ID" value="SMF38108.1"/>
    <property type="molecule type" value="Genomic_DNA"/>
</dbReference>
<evidence type="ECO:0000256" key="3">
    <source>
        <dbReference type="ARBA" id="ARBA00016337"/>
    </source>
</evidence>
<organism evidence="13 14">
    <name type="scientific">Paenibacillus barengoltzii J12</name>
    <dbReference type="NCBI Taxonomy" id="935846"/>
    <lineage>
        <taxon>Bacteria</taxon>
        <taxon>Bacillati</taxon>
        <taxon>Bacillota</taxon>
        <taxon>Bacilli</taxon>
        <taxon>Bacillales</taxon>
        <taxon>Paenibacillaceae</taxon>
        <taxon>Paenibacillus</taxon>
    </lineage>
</organism>
<comment type="cofactor">
    <cofactor evidence="1 12">
        <name>Mg(2+)</name>
        <dbReference type="ChEBI" id="CHEBI:18420"/>
    </cofactor>
</comment>
<feature type="signal peptide" evidence="12">
    <location>
        <begin position="1"/>
        <end position="31"/>
    </location>
</feature>
<comment type="caution">
    <text evidence="13">The sequence shown here is derived from an EMBL/GenBank/DDBJ whole genome shotgun (WGS) entry which is preliminary data.</text>
</comment>
<comment type="catalytic activity">
    <reaction evidence="10 11 12">
        <text>L-threonyl-[protein] + FAD = FMN-L-threonyl-[protein] + AMP + H(+)</text>
        <dbReference type="Rhea" id="RHEA:36847"/>
        <dbReference type="Rhea" id="RHEA-COMP:11060"/>
        <dbReference type="Rhea" id="RHEA-COMP:11061"/>
        <dbReference type="ChEBI" id="CHEBI:15378"/>
        <dbReference type="ChEBI" id="CHEBI:30013"/>
        <dbReference type="ChEBI" id="CHEBI:57692"/>
        <dbReference type="ChEBI" id="CHEBI:74257"/>
        <dbReference type="ChEBI" id="CHEBI:456215"/>
        <dbReference type="EC" id="2.7.1.180"/>
    </reaction>
</comment>
<keyword evidence="14" id="KW-1185">Reference proteome</keyword>
<dbReference type="Gene3D" id="3.10.520.10">
    <property type="entry name" value="ApbE-like domains"/>
    <property type="match status" value="1"/>
</dbReference>
<keyword evidence="7 11" id="KW-0274">FAD</keyword>
<keyword evidence="4 11" id="KW-0285">Flavoprotein</keyword>
<keyword evidence="12" id="KW-0472">Membrane</keyword>
<feature type="chain" id="PRO_5044990047" description="FAD:protein FMN transferase" evidence="12">
    <location>
        <begin position="32"/>
        <end position="360"/>
    </location>
</feature>
<gene>
    <name evidence="13" type="ORF">SAMN02744124_02719</name>
</gene>
<keyword evidence="5 11" id="KW-0808">Transferase</keyword>
<name>A0ABY1LZ18_9BACL</name>
<sequence>MQRTQKWRKRAVLLGLTAMLTILLSGCGGEANPKDKTAAAEPTSRQYYIFDTVVNIKLYEDPKGEEHLDHIDAMLKTLDEELSRTLETSQIYKVNQEAGVEAVEVSEDTIEVLKRSLNYAKETDGLFDPTVGGLVDLWDIGHEDAHVPAPEDLQRELSLVGYQNVVMDETKRTIFLKTPGMILDLGGIGKGYAADKIAAYLREEGVKSALVDLGGSSIIVVGSKPNGDDWIVGLQDPDSSRGTTMGTIRLNDQVINTSGVYERYFVEDGVMYHHILDPRTGAPAQNELKSVTILTDNATDADALSTVVFVMGLEKGMEFVENYNEVTEALFITKDDKIYVTSGLKDQFKVTNELYTLIQE</sequence>
<comment type="subcellular location">
    <subcellularLocation>
        <location evidence="12">Cell inner membrane</location>
        <topology evidence="12">Lipid-anchor</topology>
        <orientation evidence="12">Periplasmic side</orientation>
    </subcellularLocation>
</comment>
<protein>
    <recommendedName>
        <fullName evidence="3 11">FAD:protein FMN transferase</fullName>
        <ecNumber evidence="2 11">2.7.1.180</ecNumber>
    </recommendedName>
    <alternativeName>
        <fullName evidence="9 11">Flavin transferase</fullName>
    </alternativeName>
</protein>
<comment type="similarity">
    <text evidence="11 12">Belongs to the ApbE family.</text>
</comment>
<dbReference type="PANTHER" id="PTHR30040:SF2">
    <property type="entry name" value="FAD:PROTEIN FMN TRANSFERASE"/>
    <property type="match status" value="1"/>
</dbReference>
<keyword evidence="12 13" id="KW-0449">Lipoprotein</keyword>
<evidence type="ECO:0000256" key="12">
    <source>
        <dbReference type="RuleBase" id="RU363002"/>
    </source>
</evidence>
<keyword evidence="12" id="KW-0732">Signal</keyword>
<evidence type="ECO:0000256" key="7">
    <source>
        <dbReference type="ARBA" id="ARBA00022827"/>
    </source>
</evidence>
<keyword evidence="6 11" id="KW-0479">Metal-binding</keyword>
<dbReference type="InterPro" id="IPR003374">
    <property type="entry name" value="ApbE-like_sf"/>
</dbReference>
<dbReference type="RefSeq" id="WP_085279229.1">
    <property type="nucleotide sequence ID" value="NZ_FXAE01000028.1"/>
</dbReference>
<evidence type="ECO:0000256" key="1">
    <source>
        <dbReference type="ARBA" id="ARBA00001946"/>
    </source>
</evidence>
<evidence type="ECO:0000256" key="10">
    <source>
        <dbReference type="ARBA" id="ARBA00048540"/>
    </source>
</evidence>
<evidence type="ECO:0000313" key="13">
    <source>
        <dbReference type="EMBL" id="SMF38108.1"/>
    </source>
</evidence>
<evidence type="ECO:0000256" key="11">
    <source>
        <dbReference type="PIRNR" id="PIRNR006268"/>
    </source>
</evidence>
<dbReference type="EC" id="2.7.1.180" evidence="2 11"/>
<evidence type="ECO:0000256" key="6">
    <source>
        <dbReference type="ARBA" id="ARBA00022723"/>
    </source>
</evidence>
<proteinExistence type="inferred from homology"/>
<reference evidence="13 14" key="1">
    <citation type="submission" date="2017-04" db="EMBL/GenBank/DDBJ databases">
        <authorList>
            <person name="Varghese N."/>
            <person name="Submissions S."/>
        </authorList>
    </citation>
    <scope>NUCLEOTIDE SEQUENCE [LARGE SCALE GENOMIC DNA]</scope>
    <source>
        <strain evidence="13 14">J12</strain>
    </source>
</reference>
<dbReference type="SUPFAM" id="SSF143631">
    <property type="entry name" value="ApbE-like"/>
    <property type="match status" value="1"/>
</dbReference>
<evidence type="ECO:0000256" key="2">
    <source>
        <dbReference type="ARBA" id="ARBA00011955"/>
    </source>
</evidence>
<comment type="function">
    <text evidence="12">Flavin transferase that catalyzes the transfer of the FMN moiety of FAD and its covalent binding to the hydroxyl group of a threonine residue in a target flavoprotein.</text>
</comment>
<evidence type="ECO:0000256" key="5">
    <source>
        <dbReference type="ARBA" id="ARBA00022679"/>
    </source>
</evidence>
<dbReference type="InterPro" id="IPR024932">
    <property type="entry name" value="ApbE"/>
</dbReference>
<evidence type="ECO:0000256" key="4">
    <source>
        <dbReference type="ARBA" id="ARBA00022630"/>
    </source>
</evidence>
<dbReference type="PANTHER" id="PTHR30040">
    <property type="entry name" value="THIAMINE BIOSYNTHESIS LIPOPROTEIN APBE"/>
    <property type="match status" value="1"/>
</dbReference>
<keyword evidence="12" id="KW-1003">Cell membrane</keyword>
<dbReference type="PROSITE" id="PS51257">
    <property type="entry name" value="PROKAR_LIPOPROTEIN"/>
    <property type="match status" value="1"/>
</dbReference>
<evidence type="ECO:0000256" key="8">
    <source>
        <dbReference type="ARBA" id="ARBA00022842"/>
    </source>
</evidence>
<accession>A0ABY1LZ18</accession>
<dbReference type="PIRSF" id="PIRSF006268">
    <property type="entry name" value="ApbE"/>
    <property type="match status" value="1"/>
</dbReference>
<dbReference type="Pfam" id="PF02424">
    <property type="entry name" value="ApbE"/>
    <property type="match status" value="1"/>
</dbReference>
<evidence type="ECO:0000313" key="14">
    <source>
        <dbReference type="Proteomes" id="UP000192939"/>
    </source>
</evidence>
<evidence type="ECO:0000256" key="9">
    <source>
        <dbReference type="ARBA" id="ARBA00031306"/>
    </source>
</evidence>
<keyword evidence="12" id="KW-0997">Cell inner membrane</keyword>